<evidence type="ECO:0000313" key="1">
    <source>
        <dbReference type="EMBL" id="CAB4132689.1"/>
    </source>
</evidence>
<dbReference type="EMBL" id="LR796267">
    <property type="protein sequence ID" value="CAB4132689.1"/>
    <property type="molecule type" value="Genomic_DNA"/>
</dbReference>
<sequence length="113" mass="13213">MMILNPKAKESQQQELERHKAWLEKVNNGEIELGFAFEARLNIIKSNLWQSIRDLLPEGKQAEVLMSLQKVYLSNTKIDLDEDNLDSAMVWMDTVQGHEYWADLHLICRENDV</sequence>
<proteinExistence type="predicted"/>
<organism evidence="1">
    <name type="scientific">uncultured Caudovirales phage</name>
    <dbReference type="NCBI Taxonomy" id="2100421"/>
    <lineage>
        <taxon>Viruses</taxon>
        <taxon>Duplodnaviria</taxon>
        <taxon>Heunggongvirae</taxon>
        <taxon>Uroviricota</taxon>
        <taxon>Caudoviricetes</taxon>
        <taxon>Peduoviridae</taxon>
        <taxon>Maltschvirus</taxon>
        <taxon>Maltschvirus maltsch</taxon>
    </lineage>
</organism>
<gene>
    <name evidence="1" type="ORF">UFOVP248_68</name>
</gene>
<reference evidence="1" key="1">
    <citation type="submission" date="2020-04" db="EMBL/GenBank/DDBJ databases">
        <authorList>
            <person name="Chiriac C."/>
            <person name="Salcher M."/>
            <person name="Ghai R."/>
            <person name="Kavagutti S V."/>
        </authorList>
    </citation>
    <scope>NUCLEOTIDE SEQUENCE</scope>
</reference>
<accession>A0A6J5LLT4</accession>
<name>A0A6J5LLT4_9CAUD</name>
<protein>
    <submittedName>
        <fullName evidence="1">Uncharacterized protein</fullName>
    </submittedName>
</protein>